<dbReference type="InterPro" id="IPR036236">
    <property type="entry name" value="Znf_C2H2_sf"/>
</dbReference>
<evidence type="ECO:0000256" key="19">
    <source>
        <dbReference type="ARBA" id="ARBA00023170"/>
    </source>
</evidence>
<dbReference type="FunFam" id="3.30.160.60:FF:003288">
    <property type="entry name" value="Uncharacterized protein"/>
    <property type="match status" value="1"/>
</dbReference>
<dbReference type="FunFam" id="1.20.1070.10:FF:000015">
    <property type="entry name" value="Olfactory receptor"/>
    <property type="match status" value="1"/>
</dbReference>
<proteinExistence type="inferred from homology"/>
<comment type="similarity">
    <text evidence="4">Belongs to the krueppel C2H2-type zinc-finger protein family.</text>
</comment>
<evidence type="ECO:0000256" key="24">
    <source>
        <dbReference type="SAM" id="Phobius"/>
    </source>
</evidence>
<feature type="domain" description="C2H2-type" evidence="25">
    <location>
        <begin position="451"/>
        <end position="478"/>
    </location>
</feature>
<dbReference type="OrthoDB" id="6591996at2759"/>
<dbReference type="Pfam" id="PF01352">
    <property type="entry name" value="KRAB"/>
    <property type="match status" value="1"/>
</dbReference>
<evidence type="ECO:0000256" key="20">
    <source>
        <dbReference type="ARBA" id="ARBA00023224"/>
    </source>
</evidence>
<dbReference type="FunFam" id="3.30.160.60:FF:000295">
    <property type="entry name" value="zinc finger protein 19"/>
    <property type="match status" value="1"/>
</dbReference>
<dbReference type="FunFam" id="3.30.160.60:FF:000478">
    <property type="entry name" value="Zinc finger protein 133"/>
    <property type="match status" value="1"/>
</dbReference>
<reference evidence="29" key="1">
    <citation type="submission" date="2025-08" db="UniProtKB">
        <authorList>
            <consortium name="RefSeq"/>
        </authorList>
    </citation>
    <scope>IDENTIFICATION</scope>
    <source>
        <tissue evidence="29">Spleen</tissue>
    </source>
</reference>
<dbReference type="GO" id="GO:0005634">
    <property type="term" value="C:nucleus"/>
    <property type="evidence" value="ECO:0007669"/>
    <property type="project" value="UniProtKB-SubCell"/>
</dbReference>
<dbReference type="AlphaFoldDB" id="A0A9B0UE96"/>
<name>A0A9B0UE96_CHRAS</name>
<keyword evidence="10 22" id="KW-0863">Zinc-finger</keyword>
<feature type="compositionally biased region" description="Basic and acidic residues" evidence="23">
    <location>
        <begin position="153"/>
        <end position="165"/>
    </location>
</feature>
<keyword evidence="18" id="KW-0804">Transcription</keyword>
<keyword evidence="6" id="KW-1017">Isopeptide bond</keyword>
<feature type="domain" description="C2H2-type" evidence="25">
    <location>
        <begin position="339"/>
        <end position="366"/>
    </location>
</feature>
<keyword evidence="9" id="KW-0677">Repeat</keyword>
<dbReference type="SMART" id="SM00355">
    <property type="entry name" value="ZnF_C2H2"/>
    <property type="match status" value="15"/>
</dbReference>
<evidence type="ECO:0000256" key="3">
    <source>
        <dbReference type="ARBA" id="ARBA00004651"/>
    </source>
</evidence>
<dbReference type="FunFam" id="3.30.160.60:FF:001312">
    <property type="entry name" value="Histone-lysine N-methyltransferase PRDM9"/>
    <property type="match status" value="1"/>
</dbReference>
<evidence type="ECO:0000256" key="4">
    <source>
        <dbReference type="ARBA" id="ARBA00006991"/>
    </source>
</evidence>
<evidence type="ECO:0000313" key="29">
    <source>
        <dbReference type="RefSeq" id="XP_006877324.1"/>
    </source>
</evidence>
<evidence type="ECO:0000256" key="21">
    <source>
        <dbReference type="ARBA" id="ARBA00023242"/>
    </source>
</evidence>
<dbReference type="RefSeq" id="XP_006877324.1">
    <property type="nucleotide sequence ID" value="XM_006877262.1"/>
</dbReference>
<keyword evidence="13 24" id="KW-1133">Transmembrane helix</keyword>
<keyword evidence="21" id="KW-0539">Nucleus</keyword>
<dbReference type="SUPFAM" id="SSF81321">
    <property type="entry name" value="Family A G protein-coupled receptor-like"/>
    <property type="match status" value="1"/>
</dbReference>
<evidence type="ECO:0000256" key="7">
    <source>
        <dbReference type="ARBA" id="ARBA00022692"/>
    </source>
</evidence>
<evidence type="ECO:0000259" key="26">
    <source>
        <dbReference type="PROSITE" id="PS50262"/>
    </source>
</evidence>
<evidence type="ECO:0000256" key="15">
    <source>
        <dbReference type="ARBA" id="ARBA00023040"/>
    </source>
</evidence>
<feature type="domain" description="C2H2-type" evidence="25">
    <location>
        <begin position="619"/>
        <end position="646"/>
    </location>
</feature>
<feature type="domain" description="C2H2-type" evidence="25">
    <location>
        <begin position="311"/>
        <end position="338"/>
    </location>
</feature>
<accession>A0A9B0UE96</accession>
<dbReference type="GO" id="GO:0005886">
    <property type="term" value="C:plasma membrane"/>
    <property type="evidence" value="ECO:0007669"/>
    <property type="project" value="UniProtKB-SubCell"/>
</dbReference>
<evidence type="ECO:0000313" key="28">
    <source>
        <dbReference type="Proteomes" id="UP000504623"/>
    </source>
</evidence>
<dbReference type="FunFam" id="3.30.160.60:FF:000155">
    <property type="entry name" value="zinc finger protein 133 isoform X1"/>
    <property type="match status" value="1"/>
</dbReference>
<dbReference type="Gene3D" id="6.10.140.140">
    <property type="match status" value="1"/>
</dbReference>
<dbReference type="InterPro" id="IPR017452">
    <property type="entry name" value="GPCR_Rhodpsn_7TM"/>
</dbReference>
<dbReference type="Pfam" id="PF00096">
    <property type="entry name" value="zf-C2H2"/>
    <property type="match status" value="13"/>
</dbReference>
<dbReference type="InterPro" id="IPR050331">
    <property type="entry name" value="Zinc_finger"/>
</dbReference>
<sequence>MATGPLRARDEAFVAFRDVSVDFTQNEWQLLSPAQRTLYKDVMLENYINLSSLGISFSKPKLITQLEQGIAPWIEERECILGPCPAEPKPEIYPCVDCPLAFSSQQFLSQHVLHRHHLTIVSILGMENHSEPKNLGQEDQKPQQQQLSDQSCWDDKAKGQVKEDSSSSFGRMSETRIVKTLSNPLLEQLLNSREGNGAAEIEPNLAERANPEAADKALKGVEVSGFGAANWADCEISHKSGLLITTTHSGEKSFMCREFGQGSGNKSPSPITPQKMHSGEKPFVCKECGRGFSWKSNLHRHQRSHSGEKRFVCNECGRPFTEKSTLIAHQRTHSGEKPYVCRECGRGFTQLSILVKHQRTHSGEKPNVCRECGRSFIEKSHLTRHQRTHSGEKPFVCKKCGRSFSFNSYLIRHQRIHSEEKPFVCSECGRGFTEKLTLIAHQRTHSGEKPYVCRECGRGFIQMSVLIRHQKIHSAENPFVCRECGQNFRLKSDLIRHQRIHSGEQQFLCSECGRSFTRKSVLILHQRTHSGEKPYVCRECGRGFSCKSACIKHQRTHSGEKPFVCGECGRGFSVKSNLVTHQRIHSGEKPFVCSECGRGFTEKLTLIVHQRTHSGEKPYMCRECGRCFRQLSILTRHQRTHSGEKPFVCRECGRGFSVKSNLVTHQRTHSEILCFGNVGEALDEHDRTPQEAGDVNRAINGFYNALDLQMLVNMWGSHKKINYTGCVDQYWLALAVGSTECVLLAVMAVDSYVAVYWPLCYASFMHPRLCHLLTAASWSSDFANSFLQSSMAMVAPKCGNQCVEHFFCEVLIIVKFSCVDTGPTESKKFIARLIILGMPVSIILMSYVCIGRAEVKTRSSEGRKKAFGTCASHLMVVSIFYGTILFLYLQPRDNYSQDQSKALAVLYMILAPTLNPLIYMRNKDVKKVVRNVMEKEQV</sequence>
<keyword evidence="8" id="KW-0479">Metal-binding</keyword>
<dbReference type="GO" id="GO:0043565">
    <property type="term" value="F:sequence-specific DNA binding"/>
    <property type="evidence" value="ECO:0007669"/>
    <property type="project" value="UniProtKB-ARBA"/>
</dbReference>
<evidence type="ECO:0000256" key="23">
    <source>
        <dbReference type="SAM" id="MobiDB-lite"/>
    </source>
</evidence>
<keyword evidence="14" id="KW-0805">Transcription regulation</keyword>
<dbReference type="SMART" id="SM00349">
    <property type="entry name" value="KRAB"/>
    <property type="match status" value="1"/>
</dbReference>
<dbReference type="Pfam" id="PF13853">
    <property type="entry name" value="7tm_4"/>
    <property type="match status" value="1"/>
</dbReference>
<dbReference type="GO" id="GO:0010845">
    <property type="term" value="P:positive regulation of reciprocal meiotic recombination"/>
    <property type="evidence" value="ECO:0007669"/>
    <property type="project" value="TreeGrafter"/>
</dbReference>
<keyword evidence="28" id="KW-1185">Reference proteome</keyword>
<dbReference type="PANTHER" id="PTHR16515">
    <property type="entry name" value="PR DOMAIN ZINC FINGER PROTEIN"/>
    <property type="match status" value="1"/>
</dbReference>
<evidence type="ECO:0000256" key="6">
    <source>
        <dbReference type="ARBA" id="ARBA00022499"/>
    </source>
</evidence>
<dbReference type="FunFam" id="3.30.160.60:FF:002343">
    <property type="entry name" value="Zinc finger protein 33A"/>
    <property type="match status" value="3"/>
</dbReference>
<dbReference type="GO" id="GO:0046975">
    <property type="term" value="F:histone H3K36 methyltransferase activity"/>
    <property type="evidence" value="ECO:0007669"/>
    <property type="project" value="TreeGrafter"/>
</dbReference>
<feature type="domain" description="C2H2-type" evidence="25">
    <location>
        <begin position="283"/>
        <end position="310"/>
    </location>
</feature>
<dbReference type="Proteomes" id="UP000504623">
    <property type="component" value="Unplaced"/>
</dbReference>
<keyword evidence="16" id="KW-0238">DNA-binding</keyword>
<evidence type="ECO:0000256" key="2">
    <source>
        <dbReference type="ARBA" id="ARBA00004123"/>
    </source>
</evidence>
<dbReference type="GO" id="GO:0004930">
    <property type="term" value="F:G protein-coupled receptor activity"/>
    <property type="evidence" value="ECO:0007669"/>
    <property type="project" value="UniProtKB-KW"/>
</dbReference>
<keyword evidence="5" id="KW-1003">Cell membrane</keyword>
<keyword evidence="15" id="KW-0297">G-protein coupled receptor</keyword>
<evidence type="ECO:0000256" key="10">
    <source>
        <dbReference type="ARBA" id="ARBA00022771"/>
    </source>
</evidence>
<dbReference type="PROSITE" id="PS50157">
    <property type="entry name" value="ZINC_FINGER_C2H2_2"/>
    <property type="match status" value="14"/>
</dbReference>
<feature type="domain" description="C2H2-type" evidence="25">
    <location>
        <begin position="507"/>
        <end position="534"/>
    </location>
</feature>
<feature type="domain" description="C2H2-type" evidence="25">
    <location>
        <begin position="395"/>
        <end position="422"/>
    </location>
</feature>
<gene>
    <name evidence="29" type="primary">LOC102841833</name>
</gene>
<evidence type="ECO:0000259" key="27">
    <source>
        <dbReference type="PROSITE" id="PS50805"/>
    </source>
</evidence>
<feature type="transmembrane region" description="Helical" evidence="24">
    <location>
        <begin position="871"/>
        <end position="890"/>
    </location>
</feature>
<feature type="domain" description="KRAB" evidence="27">
    <location>
        <begin position="14"/>
        <end position="85"/>
    </location>
</feature>
<dbReference type="GO" id="GO:0010844">
    <property type="term" value="F:recombination hotspot binding"/>
    <property type="evidence" value="ECO:0007669"/>
    <property type="project" value="TreeGrafter"/>
</dbReference>
<evidence type="ECO:0000259" key="25">
    <source>
        <dbReference type="PROSITE" id="PS50157"/>
    </source>
</evidence>
<feature type="transmembrane region" description="Helical" evidence="24">
    <location>
        <begin position="829"/>
        <end position="850"/>
    </location>
</feature>
<keyword evidence="19" id="KW-0675">Receptor</keyword>
<evidence type="ECO:0000256" key="13">
    <source>
        <dbReference type="ARBA" id="ARBA00022989"/>
    </source>
</evidence>
<dbReference type="SUPFAM" id="SSF109640">
    <property type="entry name" value="KRAB domain (Kruppel-associated box)"/>
    <property type="match status" value="1"/>
</dbReference>
<feature type="domain" description="C2H2-type" evidence="25">
    <location>
        <begin position="479"/>
        <end position="506"/>
    </location>
</feature>
<evidence type="ECO:0000256" key="22">
    <source>
        <dbReference type="PROSITE-ProRule" id="PRU00042"/>
    </source>
</evidence>
<keyword evidence="17 24" id="KW-0472">Membrane</keyword>
<feature type="region of interest" description="Disordered" evidence="23">
    <location>
        <begin position="129"/>
        <end position="170"/>
    </location>
</feature>
<dbReference type="InterPro" id="IPR001909">
    <property type="entry name" value="KRAB"/>
</dbReference>
<feature type="domain" description="C2H2-type" evidence="25">
    <location>
        <begin position="591"/>
        <end position="618"/>
    </location>
</feature>
<dbReference type="FunFam" id="3.30.160.60:FF:000601">
    <property type="entry name" value="Histone-lysine N-methyltransferase PRDM9"/>
    <property type="match status" value="1"/>
</dbReference>
<feature type="domain" description="G-protein coupled receptors family 1 profile" evidence="26">
    <location>
        <begin position="715"/>
        <end position="919"/>
    </location>
</feature>
<evidence type="ECO:0000256" key="17">
    <source>
        <dbReference type="ARBA" id="ARBA00023136"/>
    </source>
</evidence>
<dbReference type="PANTHER" id="PTHR16515:SF10">
    <property type="entry name" value="HISTONE-LYSINE N-METHYLTRANSFERASE PRDM9-RELATED"/>
    <property type="match status" value="1"/>
</dbReference>
<feature type="domain" description="C2H2-type" evidence="25">
    <location>
        <begin position="535"/>
        <end position="562"/>
    </location>
</feature>
<feature type="compositionally biased region" description="Low complexity" evidence="23">
    <location>
        <begin position="142"/>
        <end position="151"/>
    </location>
</feature>
<evidence type="ECO:0000256" key="5">
    <source>
        <dbReference type="ARBA" id="ARBA00022475"/>
    </source>
</evidence>
<dbReference type="GO" id="GO:0008270">
    <property type="term" value="F:zinc ion binding"/>
    <property type="evidence" value="ECO:0007669"/>
    <property type="project" value="UniProtKB-KW"/>
</dbReference>
<evidence type="ECO:0000256" key="16">
    <source>
        <dbReference type="ARBA" id="ARBA00023125"/>
    </source>
</evidence>
<protein>
    <submittedName>
        <fullName evidence="29">Krueppel-related zinc finger protein 1-like</fullName>
    </submittedName>
</protein>
<evidence type="ECO:0000256" key="9">
    <source>
        <dbReference type="ARBA" id="ARBA00022737"/>
    </source>
</evidence>
<dbReference type="FunFam" id="3.30.160.60:FF:001576">
    <property type="entry name" value="HKR1, GLI-Kruppel zinc finger family member"/>
    <property type="match status" value="3"/>
</dbReference>
<dbReference type="Gene3D" id="1.20.1070.10">
    <property type="entry name" value="Rhodopsin 7-helix transmembrane proteins"/>
    <property type="match status" value="1"/>
</dbReference>
<feature type="domain" description="C2H2-type" evidence="25">
    <location>
        <begin position="367"/>
        <end position="394"/>
    </location>
</feature>
<keyword evidence="7 24" id="KW-0812">Transmembrane</keyword>
<dbReference type="InterPro" id="IPR013087">
    <property type="entry name" value="Znf_C2H2_type"/>
</dbReference>
<organism evidence="28 29">
    <name type="scientific">Chrysochloris asiatica</name>
    <name type="common">Cape golden mole</name>
    <dbReference type="NCBI Taxonomy" id="185453"/>
    <lineage>
        <taxon>Eukaryota</taxon>
        <taxon>Metazoa</taxon>
        <taxon>Chordata</taxon>
        <taxon>Craniata</taxon>
        <taxon>Vertebrata</taxon>
        <taxon>Euteleostomi</taxon>
        <taxon>Mammalia</taxon>
        <taxon>Eutheria</taxon>
        <taxon>Afrotheria</taxon>
        <taxon>Chrysochloridae</taxon>
        <taxon>Chrysochlorinae</taxon>
        <taxon>Chrysochloris</taxon>
    </lineage>
</organism>
<dbReference type="PROSITE" id="PS50805">
    <property type="entry name" value="KRAB"/>
    <property type="match status" value="1"/>
</dbReference>
<keyword evidence="12" id="KW-0832">Ubl conjugation</keyword>
<dbReference type="GeneID" id="102841833"/>
<dbReference type="FunFam" id="3.30.160.60:FF:000320">
    <property type="entry name" value="Zinc finger protein 777"/>
    <property type="match status" value="1"/>
</dbReference>
<feature type="domain" description="C2H2-type" evidence="25">
    <location>
        <begin position="647"/>
        <end position="670"/>
    </location>
</feature>
<dbReference type="GO" id="GO:0042800">
    <property type="term" value="F:histone H3K4 methyltransferase activity"/>
    <property type="evidence" value="ECO:0007669"/>
    <property type="project" value="TreeGrafter"/>
</dbReference>
<dbReference type="Pfam" id="PF21225">
    <property type="entry name" value="zf-C2H2_5"/>
    <property type="match status" value="1"/>
</dbReference>
<dbReference type="SUPFAM" id="SSF57667">
    <property type="entry name" value="beta-beta-alpha zinc fingers"/>
    <property type="match status" value="9"/>
</dbReference>
<evidence type="ECO:0000256" key="14">
    <source>
        <dbReference type="ARBA" id="ARBA00023015"/>
    </source>
</evidence>
<dbReference type="InterPro" id="IPR000725">
    <property type="entry name" value="Olfact_rcpt"/>
</dbReference>
<dbReference type="CDD" id="cd07765">
    <property type="entry name" value="KRAB_A-box"/>
    <property type="match status" value="1"/>
</dbReference>
<evidence type="ECO:0000256" key="12">
    <source>
        <dbReference type="ARBA" id="ARBA00022843"/>
    </source>
</evidence>
<dbReference type="PROSITE" id="PS00028">
    <property type="entry name" value="ZINC_FINGER_C2H2_1"/>
    <property type="match status" value="14"/>
</dbReference>
<feature type="domain" description="C2H2-type" evidence="25">
    <location>
        <begin position="423"/>
        <end position="450"/>
    </location>
</feature>
<comment type="subcellular location">
    <subcellularLocation>
        <location evidence="3">Cell membrane</location>
        <topology evidence="3">Multi-pass membrane protein</topology>
    </subcellularLocation>
    <subcellularLocation>
        <location evidence="2">Nucleus</location>
    </subcellularLocation>
</comment>
<dbReference type="PROSITE" id="PS50262">
    <property type="entry name" value="G_PROTEIN_RECEP_F1_2"/>
    <property type="match status" value="1"/>
</dbReference>
<feature type="domain" description="C2H2-type" evidence="25">
    <location>
        <begin position="563"/>
        <end position="590"/>
    </location>
</feature>
<dbReference type="FunFam" id="3.30.160.60:FF:000189">
    <property type="entry name" value="zinc finger protein 133 isoform X1"/>
    <property type="match status" value="2"/>
</dbReference>
<evidence type="ECO:0000256" key="11">
    <source>
        <dbReference type="ARBA" id="ARBA00022833"/>
    </source>
</evidence>
<dbReference type="GO" id="GO:0004984">
    <property type="term" value="F:olfactory receptor activity"/>
    <property type="evidence" value="ECO:0007669"/>
    <property type="project" value="InterPro"/>
</dbReference>
<evidence type="ECO:0000256" key="8">
    <source>
        <dbReference type="ARBA" id="ARBA00022723"/>
    </source>
</evidence>
<evidence type="ECO:0000256" key="18">
    <source>
        <dbReference type="ARBA" id="ARBA00023163"/>
    </source>
</evidence>
<comment type="function">
    <text evidence="1">May be involved in transcriptional regulation.</text>
</comment>
<dbReference type="InterPro" id="IPR036051">
    <property type="entry name" value="KRAB_dom_sf"/>
</dbReference>
<feature type="transmembrane region" description="Helical" evidence="24">
    <location>
        <begin position="902"/>
        <end position="920"/>
    </location>
</feature>
<evidence type="ECO:0000256" key="1">
    <source>
        <dbReference type="ARBA" id="ARBA00003767"/>
    </source>
</evidence>
<dbReference type="GO" id="GO:0006355">
    <property type="term" value="P:regulation of DNA-templated transcription"/>
    <property type="evidence" value="ECO:0007669"/>
    <property type="project" value="InterPro"/>
</dbReference>
<dbReference type="PRINTS" id="PR00245">
    <property type="entry name" value="OLFACTORYR"/>
</dbReference>
<dbReference type="InterPro" id="IPR048414">
    <property type="entry name" value="PDRM9-like_Znf-C2H2"/>
</dbReference>
<feature type="compositionally biased region" description="Basic and acidic residues" evidence="23">
    <location>
        <begin position="129"/>
        <end position="141"/>
    </location>
</feature>
<dbReference type="Gene3D" id="3.30.160.60">
    <property type="entry name" value="Classic Zinc Finger"/>
    <property type="match status" value="15"/>
</dbReference>
<keyword evidence="20" id="KW-0807">Transducer</keyword>
<keyword evidence="11" id="KW-0862">Zinc</keyword>